<dbReference type="AlphaFoldDB" id="A0A166CVV9"/>
<proteinExistence type="predicted"/>
<gene>
    <name evidence="1" type="ORF">MBFIL_03150</name>
</gene>
<evidence type="ECO:0000313" key="1">
    <source>
        <dbReference type="EMBL" id="KZX17177.1"/>
    </source>
</evidence>
<dbReference type="RefSeq" id="WP_066970840.1">
    <property type="nucleotide sequence ID" value="NZ_LWMT01000041.1"/>
</dbReference>
<accession>A0A166CVV9</accession>
<evidence type="ECO:0000313" key="2">
    <source>
        <dbReference type="Proteomes" id="UP000077066"/>
    </source>
</evidence>
<keyword evidence="2" id="KW-1185">Reference proteome</keyword>
<comment type="caution">
    <text evidence="1">The sequence shown here is derived from an EMBL/GenBank/DDBJ whole genome shotgun (WGS) entry which is preliminary data.</text>
</comment>
<dbReference type="EMBL" id="LWMT01000041">
    <property type="protein sequence ID" value="KZX17177.1"/>
    <property type="molecule type" value="Genomic_DNA"/>
</dbReference>
<reference evidence="1 2" key="1">
    <citation type="submission" date="2016-04" db="EMBL/GenBank/DDBJ databases">
        <title>Genome sequence of Methanobrevibacter filiformis DSM 11501.</title>
        <authorList>
            <person name="Poehlein A."/>
            <person name="Seedorf H."/>
            <person name="Daniel R."/>
        </authorList>
    </citation>
    <scope>NUCLEOTIDE SEQUENCE [LARGE SCALE GENOMIC DNA]</scope>
    <source>
        <strain evidence="1 2">DSM 11501</strain>
    </source>
</reference>
<sequence length="160" mass="19039">MFTCNNHFLDSNILLGKILPSNNFKIFETYFKQDFNRNISNRIEKESNRVISNSRRVSLKLLHYFKENILDKSSNPLKSDNTLVKIRNEFLNSYIGISFPEGVKKDRFTSMIKNLFEEFYDGFQEDLITQSTYNIDNFIKETINTFRYFSKDLNQIILTK</sequence>
<name>A0A166CVV9_9EURY</name>
<dbReference type="Proteomes" id="UP000077066">
    <property type="component" value="Unassembled WGS sequence"/>
</dbReference>
<organism evidence="1 2">
    <name type="scientific">Methanobrevibacter filiformis</name>
    <dbReference type="NCBI Taxonomy" id="55758"/>
    <lineage>
        <taxon>Archaea</taxon>
        <taxon>Methanobacteriati</taxon>
        <taxon>Methanobacteriota</taxon>
        <taxon>Methanomada group</taxon>
        <taxon>Methanobacteria</taxon>
        <taxon>Methanobacteriales</taxon>
        <taxon>Methanobacteriaceae</taxon>
        <taxon>Methanobrevibacter</taxon>
    </lineage>
</organism>
<dbReference type="PATRIC" id="fig|55758.3.peg.353"/>
<protein>
    <submittedName>
        <fullName evidence="1">Uncharacterized protein</fullName>
    </submittedName>
</protein>